<dbReference type="Gene3D" id="2.60.120.10">
    <property type="entry name" value="Jelly Rolls"/>
    <property type="match status" value="2"/>
</dbReference>
<dbReference type="Proteomes" id="UP000199400">
    <property type="component" value="Unassembled WGS sequence"/>
</dbReference>
<dbReference type="InterPro" id="IPR006311">
    <property type="entry name" value="TAT_signal"/>
</dbReference>
<sequence>MSVTTRRSLLKAAPALLFTGCTPPAITTPLVKKSATVRDVTAVHEFQPSRDGAGVTIRRALGHRGLPALDPFLLLDEIRSDRPDEYQAGFPEHPHRGFETVSYVLAGAFEHRDSVGNHGRIGAGAAQWMTAGRGIVHEEMPRQQGDGQLWAFQLWVNLPAAEKMTKPRYQELGPETIPTLTVDDAQVRLVAGELAGKRGPVDGVTVRPLLMDVSLAAGAALRQHIACDLTSSFAYVLEGAARLGSDGRKLLKGQVGVLGHGDTLAVSSDEGARLLLLAGRPLGEPVARRGPFVMNTDEELRQAFADYRAGRLIG</sequence>
<feature type="binding site" evidence="2">
    <location>
        <position position="137"/>
    </location>
    <ligand>
        <name>Fe cation</name>
        <dbReference type="ChEBI" id="CHEBI:24875"/>
    </ligand>
</feature>
<keyword evidence="7" id="KW-1185">Reference proteome</keyword>
<evidence type="ECO:0000313" key="7">
    <source>
        <dbReference type="Proteomes" id="UP000199400"/>
    </source>
</evidence>
<evidence type="ECO:0000313" key="6">
    <source>
        <dbReference type="EMBL" id="SFF14143.1"/>
    </source>
</evidence>
<evidence type="ECO:0000259" key="5">
    <source>
        <dbReference type="Pfam" id="PF05726"/>
    </source>
</evidence>
<organism evidence="6 7">
    <name type="scientific">Nannocystis exedens</name>
    <dbReference type="NCBI Taxonomy" id="54"/>
    <lineage>
        <taxon>Bacteria</taxon>
        <taxon>Pseudomonadati</taxon>
        <taxon>Myxococcota</taxon>
        <taxon>Polyangia</taxon>
        <taxon>Nannocystales</taxon>
        <taxon>Nannocystaceae</taxon>
        <taxon>Nannocystis</taxon>
    </lineage>
</organism>
<feature type="binding site" evidence="2">
    <location>
        <position position="139"/>
    </location>
    <ligand>
        <name>Fe cation</name>
        <dbReference type="ChEBI" id="CHEBI:24875"/>
    </ligand>
</feature>
<dbReference type="InterPro" id="IPR014710">
    <property type="entry name" value="RmlC-like_jellyroll"/>
</dbReference>
<dbReference type="SUPFAM" id="SSF51182">
    <property type="entry name" value="RmlC-like cupins"/>
    <property type="match status" value="1"/>
</dbReference>
<evidence type="ECO:0000256" key="3">
    <source>
        <dbReference type="RuleBase" id="RU003457"/>
    </source>
</evidence>
<accession>A0A1I2GAF1</accession>
<proteinExistence type="inferred from homology"/>
<comment type="cofactor">
    <cofactor evidence="2">
        <name>Fe cation</name>
        <dbReference type="ChEBI" id="CHEBI:24875"/>
    </cofactor>
    <text evidence="2">Binds 1 Fe cation per subunit.</text>
</comment>
<dbReference type="GO" id="GO:0046872">
    <property type="term" value="F:metal ion binding"/>
    <property type="evidence" value="ECO:0007669"/>
    <property type="project" value="UniProtKB-KW"/>
</dbReference>
<dbReference type="Pfam" id="PF05726">
    <property type="entry name" value="Pirin_C"/>
    <property type="match status" value="1"/>
</dbReference>
<keyword evidence="2" id="KW-0479">Metal-binding</keyword>
<evidence type="ECO:0008006" key="8">
    <source>
        <dbReference type="Google" id="ProtNLM"/>
    </source>
</evidence>
<dbReference type="InterPro" id="IPR011051">
    <property type="entry name" value="RmlC_Cupin_sf"/>
</dbReference>
<dbReference type="CDD" id="cd02247">
    <property type="entry name" value="cupin_pirin_C"/>
    <property type="match status" value="1"/>
</dbReference>
<evidence type="ECO:0000256" key="2">
    <source>
        <dbReference type="PIRSR" id="PIRSR006232-1"/>
    </source>
</evidence>
<gene>
    <name evidence="6" type="ORF">SAMN02745121_07138</name>
</gene>
<evidence type="ECO:0000256" key="1">
    <source>
        <dbReference type="ARBA" id="ARBA00008416"/>
    </source>
</evidence>
<dbReference type="PIRSF" id="PIRSF006232">
    <property type="entry name" value="Pirin"/>
    <property type="match status" value="1"/>
</dbReference>
<dbReference type="PANTHER" id="PTHR13903">
    <property type="entry name" value="PIRIN-RELATED"/>
    <property type="match status" value="1"/>
</dbReference>
<keyword evidence="2" id="KW-0408">Iron</keyword>
<feature type="binding site" evidence="2">
    <location>
        <position position="93"/>
    </location>
    <ligand>
        <name>Fe cation</name>
        <dbReference type="ChEBI" id="CHEBI:24875"/>
    </ligand>
</feature>
<dbReference type="InterPro" id="IPR012093">
    <property type="entry name" value="Pirin"/>
</dbReference>
<dbReference type="RefSeq" id="WP_211302339.1">
    <property type="nucleotide sequence ID" value="NZ_FOMX01000031.1"/>
</dbReference>
<dbReference type="InterPro" id="IPR008778">
    <property type="entry name" value="Pirin_C_dom"/>
</dbReference>
<dbReference type="EMBL" id="FOMX01000031">
    <property type="protein sequence ID" value="SFF14143.1"/>
    <property type="molecule type" value="Genomic_DNA"/>
</dbReference>
<dbReference type="CDD" id="cd02909">
    <property type="entry name" value="cupin_pirin_N"/>
    <property type="match status" value="1"/>
</dbReference>
<dbReference type="PROSITE" id="PS51318">
    <property type="entry name" value="TAT"/>
    <property type="match status" value="1"/>
</dbReference>
<evidence type="ECO:0000259" key="4">
    <source>
        <dbReference type="Pfam" id="PF02678"/>
    </source>
</evidence>
<reference evidence="7" key="1">
    <citation type="submission" date="2016-10" db="EMBL/GenBank/DDBJ databases">
        <authorList>
            <person name="Varghese N."/>
            <person name="Submissions S."/>
        </authorList>
    </citation>
    <scope>NUCLEOTIDE SEQUENCE [LARGE SCALE GENOMIC DNA]</scope>
    <source>
        <strain evidence="7">ATCC 25963</strain>
    </source>
</reference>
<feature type="domain" description="Pirin C-terminal" evidence="5">
    <location>
        <begin position="211"/>
        <end position="312"/>
    </location>
</feature>
<feature type="binding site" evidence="2">
    <location>
        <position position="95"/>
    </location>
    <ligand>
        <name>Fe cation</name>
        <dbReference type="ChEBI" id="CHEBI:24875"/>
    </ligand>
</feature>
<protein>
    <recommendedName>
        <fullName evidence="8">Pirin</fullName>
    </recommendedName>
</protein>
<dbReference type="AlphaFoldDB" id="A0A1I2GAF1"/>
<name>A0A1I2GAF1_9BACT</name>
<comment type="similarity">
    <text evidence="1 3">Belongs to the pirin family.</text>
</comment>
<dbReference type="Pfam" id="PF02678">
    <property type="entry name" value="Pirin"/>
    <property type="match status" value="1"/>
</dbReference>
<dbReference type="PANTHER" id="PTHR13903:SF8">
    <property type="entry name" value="PIRIN"/>
    <property type="match status" value="1"/>
</dbReference>
<feature type="domain" description="Pirin N-terminal" evidence="4">
    <location>
        <begin position="56"/>
        <end position="156"/>
    </location>
</feature>
<dbReference type="InterPro" id="IPR003829">
    <property type="entry name" value="Pirin_N_dom"/>
</dbReference>